<keyword evidence="1" id="KW-0812">Transmembrane</keyword>
<proteinExistence type="predicted"/>
<protein>
    <submittedName>
        <fullName evidence="2">Uncharacterized protein</fullName>
    </submittedName>
</protein>
<evidence type="ECO:0000313" key="2">
    <source>
        <dbReference type="EMBL" id="ODA29013.1"/>
    </source>
</evidence>
<keyword evidence="1" id="KW-0472">Membrane</keyword>
<accession>A0A1C3E719</accession>
<dbReference type="EMBL" id="LYDR01000150">
    <property type="protein sequence ID" value="ODA29013.1"/>
    <property type="molecule type" value="Genomic_DNA"/>
</dbReference>
<keyword evidence="1" id="KW-1133">Transmembrane helix</keyword>
<sequence length="106" mass="11977">MAKYDDLNVKDIAVAGVASVIIVFVCIVGAQALFFDYRNREDVKKIIDSRNAEYDTIIVEQKTRLKDYGWIDKEKQIVAIPIEEAMQIVVKEEAAKNAKAETADVR</sequence>
<evidence type="ECO:0000256" key="1">
    <source>
        <dbReference type="SAM" id="Phobius"/>
    </source>
</evidence>
<dbReference type="STRING" id="1841610.A6X21_10870"/>
<dbReference type="RefSeq" id="WP_068850967.1">
    <property type="nucleotide sequence ID" value="NZ_LYDR01000150.1"/>
</dbReference>
<dbReference type="AlphaFoldDB" id="A0A1C3E719"/>
<feature type="transmembrane region" description="Helical" evidence="1">
    <location>
        <begin position="12"/>
        <end position="35"/>
    </location>
</feature>
<dbReference type="Proteomes" id="UP000094828">
    <property type="component" value="Unassembled WGS sequence"/>
</dbReference>
<comment type="caution">
    <text evidence="2">The sequence shown here is derived from an EMBL/GenBank/DDBJ whole genome shotgun (WGS) entry which is preliminary data.</text>
</comment>
<gene>
    <name evidence="2" type="ORF">A6X21_10870</name>
</gene>
<name>A0A1C3E719_9PLAN</name>
<reference evidence="2 3" key="1">
    <citation type="submission" date="2016-05" db="EMBL/GenBank/DDBJ databases">
        <title>Genomic and physiological characterization of Planctopirus sp. isolated from fresh water lake.</title>
        <authorList>
            <person name="Subhash Y."/>
            <person name="Ramana C."/>
        </authorList>
    </citation>
    <scope>NUCLEOTIDE SEQUENCE [LARGE SCALE GENOMIC DNA]</scope>
    <source>
        <strain evidence="2 3">JC280</strain>
    </source>
</reference>
<keyword evidence="3" id="KW-1185">Reference proteome</keyword>
<evidence type="ECO:0000313" key="3">
    <source>
        <dbReference type="Proteomes" id="UP000094828"/>
    </source>
</evidence>
<organism evidence="2 3">
    <name type="scientific">Planctopirus hydrillae</name>
    <dbReference type="NCBI Taxonomy" id="1841610"/>
    <lineage>
        <taxon>Bacteria</taxon>
        <taxon>Pseudomonadati</taxon>
        <taxon>Planctomycetota</taxon>
        <taxon>Planctomycetia</taxon>
        <taxon>Planctomycetales</taxon>
        <taxon>Planctomycetaceae</taxon>
        <taxon>Planctopirus</taxon>
    </lineage>
</organism>
<dbReference type="OrthoDB" id="290157at2"/>